<feature type="transmembrane region" description="Helical" evidence="4">
    <location>
        <begin position="185"/>
        <end position="209"/>
    </location>
</feature>
<keyword evidence="1 3" id="KW-0807">Transducer</keyword>
<comment type="similarity">
    <text evidence="2">Belongs to the methyl-accepting chemotaxis (MCP) protein family.</text>
</comment>
<dbReference type="InterPro" id="IPR003660">
    <property type="entry name" value="HAMP_dom"/>
</dbReference>
<organism evidence="7 8">
    <name type="scientific">Methylobacterium symbioticum</name>
    <dbReference type="NCBI Taxonomy" id="2584084"/>
    <lineage>
        <taxon>Bacteria</taxon>
        <taxon>Pseudomonadati</taxon>
        <taxon>Pseudomonadota</taxon>
        <taxon>Alphaproteobacteria</taxon>
        <taxon>Hyphomicrobiales</taxon>
        <taxon>Methylobacteriaceae</taxon>
        <taxon>Methylobacterium</taxon>
    </lineage>
</organism>
<dbReference type="PANTHER" id="PTHR32089">
    <property type="entry name" value="METHYL-ACCEPTING CHEMOTAXIS PROTEIN MCPB"/>
    <property type="match status" value="1"/>
</dbReference>
<keyword evidence="4" id="KW-1133">Transmembrane helix</keyword>
<dbReference type="AlphaFoldDB" id="A0A509EIL2"/>
<dbReference type="PROSITE" id="PS50885">
    <property type="entry name" value="HAMP"/>
    <property type="match status" value="1"/>
</dbReference>
<dbReference type="SMART" id="SM00283">
    <property type="entry name" value="MA"/>
    <property type="match status" value="1"/>
</dbReference>
<accession>A0A509EIL2</accession>
<dbReference type="Pfam" id="PF00015">
    <property type="entry name" value="MCPsignal"/>
    <property type="match status" value="1"/>
</dbReference>
<evidence type="ECO:0000259" key="5">
    <source>
        <dbReference type="PROSITE" id="PS50111"/>
    </source>
</evidence>
<dbReference type="GO" id="GO:0007165">
    <property type="term" value="P:signal transduction"/>
    <property type="evidence" value="ECO:0007669"/>
    <property type="project" value="UniProtKB-KW"/>
</dbReference>
<evidence type="ECO:0000313" key="8">
    <source>
        <dbReference type="Proteomes" id="UP000410984"/>
    </source>
</evidence>
<dbReference type="Gene3D" id="1.10.8.500">
    <property type="entry name" value="HAMP domain in histidine kinase"/>
    <property type="match status" value="1"/>
</dbReference>
<evidence type="ECO:0000259" key="6">
    <source>
        <dbReference type="PROSITE" id="PS50885"/>
    </source>
</evidence>
<dbReference type="InterPro" id="IPR004089">
    <property type="entry name" value="MCPsignal_dom"/>
</dbReference>
<feature type="domain" description="HAMP" evidence="6">
    <location>
        <begin position="210"/>
        <end position="263"/>
    </location>
</feature>
<dbReference type="Pfam" id="PF00672">
    <property type="entry name" value="HAMP"/>
    <property type="match status" value="1"/>
</dbReference>
<dbReference type="OrthoDB" id="3289104at2"/>
<dbReference type="EMBL" id="CABFPH010000066">
    <property type="protein sequence ID" value="VUD73299.1"/>
    <property type="molecule type" value="Genomic_DNA"/>
</dbReference>
<name>A0A509EIL2_9HYPH</name>
<evidence type="ECO:0000313" key="7">
    <source>
        <dbReference type="EMBL" id="VUD73299.1"/>
    </source>
</evidence>
<keyword evidence="4" id="KW-0472">Membrane</keyword>
<evidence type="ECO:0000256" key="4">
    <source>
        <dbReference type="SAM" id="Phobius"/>
    </source>
</evidence>
<reference evidence="7 8" key="1">
    <citation type="submission" date="2019-06" db="EMBL/GenBank/DDBJ databases">
        <authorList>
            <person name="Rodrigo-Torres L."/>
            <person name="Arahal R. D."/>
            <person name="Lucena T."/>
        </authorList>
    </citation>
    <scope>NUCLEOTIDE SEQUENCE [LARGE SCALE GENOMIC DNA]</scope>
    <source>
        <strain evidence="7 8">SB0023/3</strain>
    </source>
</reference>
<evidence type="ECO:0000256" key="3">
    <source>
        <dbReference type="PROSITE-ProRule" id="PRU00284"/>
    </source>
</evidence>
<dbReference type="GO" id="GO:0006935">
    <property type="term" value="P:chemotaxis"/>
    <property type="evidence" value="ECO:0007669"/>
    <property type="project" value="InterPro"/>
</dbReference>
<dbReference type="InterPro" id="IPR004090">
    <property type="entry name" value="Chemotax_Me-accpt_rcpt"/>
</dbReference>
<gene>
    <name evidence="7" type="primary">mcp2_2</name>
    <name evidence="7" type="ORF">MET9862_03914</name>
</gene>
<dbReference type="Gene3D" id="1.10.287.950">
    <property type="entry name" value="Methyl-accepting chemotaxis protein"/>
    <property type="match status" value="1"/>
</dbReference>
<proteinExistence type="inferred from homology"/>
<evidence type="ECO:0000256" key="2">
    <source>
        <dbReference type="ARBA" id="ARBA00029447"/>
    </source>
</evidence>
<dbReference type="Proteomes" id="UP000410984">
    <property type="component" value="Unassembled WGS sequence"/>
</dbReference>
<evidence type="ECO:0000256" key="1">
    <source>
        <dbReference type="ARBA" id="ARBA00023224"/>
    </source>
</evidence>
<sequence length="561" mass="57141">MRISLSLKLIAVIVLLGGIAAGISGFALHEAAERQRWSERTEAVWNAGLQASGLAHAIEHAVVQATGLYTAADTEEARGRLAGLQAALAEVERLRGPFLTAMESQLPPAEARRLDLAVKEFVAYQTDTAELGLTVSPKAALIQGTDEATVANRERMVARINDLGRSVLATLDAQRQATAAARHRATLALIAGPALAIGLGLVAALWIVITQIRDPLNRLRQAMQALAAGRLDGAVPFTARRDEVGAMARTISAFQAALIEKERLDLSARARVAEDAARAARLAAATQAFEVETGAAVAELAGSSDAMRAAADALTGTAQDMAGRAGIVSGASGQSAELGNGIAGAAEELSSSAQAIAEQVERARTISDVALSDTRSLEETVQALAKAAAEIGTVISLIRSVADQTSLLALNATIESARAGAAGRGFAVVAAEVKALAGQTALATDRIVAQVEAIAAASGGTAAAIGSIRSTVVQLGLIASEVSGAAEQQGQASQEIASAIARAATEVRTVSDSVADMRGAAASNAERAGEVRSGAVRVGEGAASLEAAVTTFLRRVRAAGA</sequence>
<dbReference type="PANTHER" id="PTHR32089:SF112">
    <property type="entry name" value="LYSOZYME-LIKE PROTEIN-RELATED"/>
    <property type="match status" value="1"/>
</dbReference>
<dbReference type="GO" id="GO:0004888">
    <property type="term" value="F:transmembrane signaling receptor activity"/>
    <property type="evidence" value="ECO:0007669"/>
    <property type="project" value="InterPro"/>
</dbReference>
<feature type="domain" description="Methyl-accepting transducer" evidence="5">
    <location>
        <begin position="303"/>
        <end position="529"/>
    </location>
</feature>
<keyword evidence="4" id="KW-0812">Transmembrane</keyword>
<feature type="transmembrane region" description="Helical" evidence="4">
    <location>
        <begin position="6"/>
        <end position="28"/>
    </location>
</feature>
<protein>
    <submittedName>
        <fullName evidence="7">Methyl-accepting chemotaxis protein 2</fullName>
    </submittedName>
</protein>
<dbReference type="SUPFAM" id="SSF58104">
    <property type="entry name" value="Methyl-accepting chemotaxis protein (MCP) signaling domain"/>
    <property type="match status" value="1"/>
</dbReference>
<keyword evidence="8" id="KW-1185">Reference proteome</keyword>
<dbReference type="PROSITE" id="PS50111">
    <property type="entry name" value="CHEMOTAXIS_TRANSDUC_2"/>
    <property type="match status" value="1"/>
</dbReference>
<dbReference type="SMART" id="SM00304">
    <property type="entry name" value="HAMP"/>
    <property type="match status" value="1"/>
</dbReference>
<dbReference type="CDD" id="cd06225">
    <property type="entry name" value="HAMP"/>
    <property type="match status" value="1"/>
</dbReference>
<dbReference type="GO" id="GO:0016020">
    <property type="term" value="C:membrane"/>
    <property type="evidence" value="ECO:0007669"/>
    <property type="project" value="InterPro"/>
</dbReference>
<dbReference type="PRINTS" id="PR00260">
    <property type="entry name" value="CHEMTRNSDUCR"/>
</dbReference>
<dbReference type="RefSeq" id="WP_142584561.1">
    <property type="nucleotide sequence ID" value="NZ_CABFPH010000066.1"/>
</dbReference>